<accession>A0A849IBU4</accession>
<keyword evidence="3" id="KW-1185">Reference proteome</keyword>
<evidence type="ECO:0008006" key="4">
    <source>
        <dbReference type="Google" id="ProtNLM"/>
    </source>
</evidence>
<evidence type="ECO:0000313" key="3">
    <source>
        <dbReference type="Proteomes" id="UP000564885"/>
    </source>
</evidence>
<evidence type="ECO:0000256" key="1">
    <source>
        <dbReference type="SAM" id="SignalP"/>
    </source>
</evidence>
<dbReference type="RefSeq" id="WP_171218896.1">
    <property type="nucleotide sequence ID" value="NZ_JABEPP010000003.1"/>
</dbReference>
<feature type="chain" id="PRO_5032835007" description="DUF1795 domain-containing protein" evidence="1">
    <location>
        <begin position="20"/>
        <end position="311"/>
    </location>
</feature>
<feature type="signal peptide" evidence="1">
    <location>
        <begin position="1"/>
        <end position="19"/>
    </location>
</feature>
<proteinExistence type="predicted"/>
<reference evidence="2 3" key="1">
    <citation type="submission" date="2020-04" db="EMBL/GenBank/DDBJ databases">
        <title>Enterovirga sp. isolate from soil.</title>
        <authorList>
            <person name="Chea S."/>
            <person name="Kim D.-U."/>
        </authorList>
    </citation>
    <scope>NUCLEOTIDE SEQUENCE [LARGE SCALE GENOMIC DNA]</scope>
    <source>
        <strain evidence="2 3">DB1703</strain>
    </source>
</reference>
<dbReference type="Proteomes" id="UP000564885">
    <property type="component" value="Unassembled WGS sequence"/>
</dbReference>
<protein>
    <recommendedName>
        <fullName evidence="4">DUF1795 domain-containing protein</fullName>
    </recommendedName>
</protein>
<organism evidence="2 3">
    <name type="scientific">Enterovirga aerilata</name>
    <dbReference type="NCBI Taxonomy" id="2730920"/>
    <lineage>
        <taxon>Bacteria</taxon>
        <taxon>Pseudomonadati</taxon>
        <taxon>Pseudomonadota</taxon>
        <taxon>Alphaproteobacteria</taxon>
        <taxon>Hyphomicrobiales</taxon>
        <taxon>Methylobacteriaceae</taxon>
        <taxon>Enterovirga</taxon>
    </lineage>
</organism>
<keyword evidence="1" id="KW-0732">Signal</keyword>
<comment type="caution">
    <text evidence="2">The sequence shown here is derived from an EMBL/GenBank/DDBJ whole genome shotgun (WGS) entry which is preliminary data.</text>
</comment>
<gene>
    <name evidence="2" type="ORF">HJG44_13750</name>
</gene>
<name>A0A849IBU4_9HYPH</name>
<dbReference type="AlphaFoldDB" id="A0A849IBU4"/>
<evidence type="ECO:0000313" key="2">
    <source>
        <dbReference type="EMBL" id="NNM73447.1"/>
    </source>
</evidence>
<sequence length="311" mass="32866">MLRPTTFVLALLAAGAALAAEPVFPPGSRIGLVPPKSMKLTRGVAGFQDPATGAAIVAIEMPAEAYSTLVAGFGDEALKNQGFTLKSRDKLTVGKSEATLVAGEQNDNGRAIPKAILLTGDGTMTALVIAQLPVGAAQAARDEAKAALKTVALRPPLSVEQQVASLPFRIGDPAGFRPVRAMAGNALLMTDGPKDVVKDAEQPIMIVAQSFAPAPPTAEQRDVFARQALVANTMLKETVLERAQGFRLGGSEWHEIVAKAKDGPSEQPVIVMQTIRFAPDGYIRMVGIARADKRDEVMPRFRRLVDGVALK</sequence>
<dbReference type="EMBL" id="JABEPP010000003">
    <property type="protein sequence ID" value="NNM73447.1"/>
    <property type="molecule type" value="Genomic_DNA"/>
</dbReference>